<evidence type="ECO:0000313" key="4">
    <source>
        <dbReference type="Proteomes" id="UP000541444"/>
    </source>
</evidence>
<dbReference type="OrthoDB" id="769005at2759"/>
<keyword evidence="1" id="KW-0472">Membrane</keyword>
<evidence type="ECO:0000256" key="2">
    <source>
        <dbReference type="SAM" id="SignalP"/>
    </source>
</evidence>
<dbReference type="EMBL" id="JACGCM010001420">
    <property type="protein sequence ID" value="KAF6155533.1"/>
    <property type="molecule type" value="Genomic_DNA"/>
</dbReference>
<feature type="signal peptide" evidence="2">
    <location>
        <begin position="1"/>
        <end position="22"/>
    </location>
</feature>
<evidence type="ECO:0000313" key="3">
    <source>
        <dbReference type="EMBL" id="KAF6155533.1"/>
    </source>
</evidence>
<protein>
    <recommendedName>
        <fullName evidence="5">Transmembrane protein</fullName>
    </recommendedName>
</protein>
<evidence type="ECO:0008006" key="5">
    <source>
        <dbReference type="Google" id="ProtNLM"/>
    </source>
</evidence>
<gene>
    <name evidence="3" type="ORF">GIB67_017888</name>
</gene>
<reference evidence="3 4" key="1">
    <citation type="journal article" date="2020" name="IScience">
        <title>Genome Sequencing of the Endangered Kingdonia uniflora (Circaeasteraceae, Ranunculales) Reveals Potential Mechanisms of Evolutionary Specialization.</title>
        <authorList>
            <person name="Sun Y."/>
            <person name="Deng T."/>
            <person name="Zhang A."/>
            <person name="Moore M.J."/>
            <person name="Landis J.B."/>
            <person name="Lin N."/>
            <person name="Zhang H."/>
            <person name="Zhang X."/>
            <person name="Huang J."/>
            <person name="Zhang X."/>
            <person name="Sun H."/>
            <person name="Wang H."/>
        </authorList>
    </citation>
    <scope>NUCLEOTIDE SEQUENCE [LARGE SCALE GENOMIC DNA]</scope>
    <source>
        <strain evidence="3">TB1705</strain>
        <tissue evidence="3">Leaf</tissue>
    </source>
</reference>
<comment type="caution">
    <text evidence="3">The sequence shown here is derived from an EMBL/GenBank/DDBJ whole genome shotgun (WGS) entry which is preliminary data.</text>
</comment>
<keyword evidence="2" id="KW-0732">Signal</keyword>
<accession>A0A7J7MKX0</accession>
<feature type="chain" id="PRO_5029504741" description="Transmembrane protein" evidence="2">
    <location>
        <begin position="23"/>
        <end position="268"/>
    </location>
</feature>
<proteinExistence type="predicted"/>
<dbReference type="PANTHER" id="PTHR35107">
    <property type="entry name" value="EXPRESSED PROTEIN"/>
    <property type="match status" value="1"/>
</dbReference>
<keyword evidence="1" id="KW-0812">Transmembrane</keyword>
<sequence>MATPTLLFLSLFITIFTIGAQARPGFHFHPCKTLLISSFTISSSFKPNLPNPNSQIDQNPSRIFTIFTETNQFYPKQQREDQSDSIILNLPDMVSEFHPDFLNFDFKFPHNPNTFRSFETAPRIPRPVIPFESPFVTGSLRERTKDILSVVVALLFGAGCGALTSATMYLAWSMFANRYEPARGSDDDESDYYYEYDDVSPKKGGYAKVPADAPVAAAAAPENEVLPFRRTKDILSVVVALFFKAGCGTLTYVKTYLVWSLSEDSIDD</sequence>
<feature type="transmembrane region" description="Helical" evidence="1">
    <location>
        <begin position="234"/>
        <end position="253"/>
    </location>
</feature>
<name>A0A7J7MKX0_9MAGN</name>
<keyword evidence="1" id="KW-1133">Transmembrane helix</keyword>
<dbReference type="Proteomes" id="UP000541444">
    <property type="component" value="Unassembled WGS sequence"/>
</dbReference>
<evidence type="ECO:0000256" key="1">
    <source>
        <dbReference type="SAM" id="Phobius"/>
    </source>
</evidence>
<dbReference type="AlphaFoldDB" id="A0A7J7MKX0"/>
<dbReference type="PANTHER" id="PTHR35107:SF2">
    <property type="entry name" value="EXPRESSED PROTEIN"/>
    <property type="match status" value="1"/>
</dbReference>
<keyword evidence="4" id="KW-1185">Reference proteome</keyword>
<organism evidence="3 4">
    <name type="scientific">Kingdonia uniflora</name>
    <dbReference type="NCBI Taxonomy" id="39325"/>
    <lineage>
        <taxon>Eukaryota</taxon>
        <taxon>Viridiplantae</taxon>
        <taxon>Streptophyta</taxon>
        <taxon>Embryophyta</taxon>
        <taxon>Tracheophyta</taxon>
        <taxon>Spermatophyta</taxon>
        <taxon>Magnoliopsida</taxon>
        <taxon>Ranunculales</taxon>
        <taxon>Circaeasteraceae</taxon>
        <taxon>Kingdonia</taxon>
    </lineage>
</organism>
<feature type="transmembrane region" description="Helical" evidence="1">
    <location>
        <begin position="147"/>
        <end position="172"/>
    </location>
</feature>